<evidence type="ECO:0000259" key="10">
    <source>
        <dbReference type="Pfam" id="PF06148"/>
    </source>
</evidence>
<dbReference type="InterPro" id="IPR024602">
    <property type="entry name" value="COG_su2_N"/>
</dbReference>
<dbReference type="Pfam" id="PF06148">
    <property type="entry name" value="COG2_N"/>
    <property type="match status" value="1"/>
</dbReference>
<evidence type="ECO:0000313" key="11">
    <source>
        <dbReference type="EMBL" id="POS75692.1"/>
    </source>
</evidence>
<keyword evidence="5" id="KW-0653">Protein transport</keyword>
<evidence type="ECO:0000256" key="4">
    <source>
        <dbReference type="ARBA" id="ARBA00022448"/>
    </source>
</evidence>
<dbReference type="GO" id="GO:0000139">
    <property type="term" value="C:Golgi membrane"/>
    <property type="evidence" value="ECO:0007669"/>
    <property type="project" value="UniProtKB-SubCell"/>
</dbReference>
<keyword evidence="4" id="KW-0813">Transport</keyword>
<feature type="region of interest" description="Disordered" evidence="9">
    <location>
        <begin position="1"/>
        <end position="67"/>
    </location>
</feature>
<evidence type="ECO:0000256" key="1">
    <source>
        <dbReference type="ARBA" id="ARBA00004395"/>
    </source>
</evidence>
<evidence type="ECO:0000256" key="6">
    <source>
        <dbReference type="ARBA" id="ARBA00023034"/>
    </source>
</evidence>
<dbReference type="EMBL" id="MAVT02000455">
    <property type="protein sequence ID" value="POS75692.1"/>
    <property type="molecule type" value="Genomic_DNA"/>
</dbReference>
<name>A0A2P5HZM0_DIAHE</name>
<evidence type="ECO:0000256" key="8">
    <source>
        <dbReference type="ARBA" id="ARBA00031344"/>
    </source>
</evidence>
<dbReference type="GO" id="GO:0015031">
    <property type="term" value="P:protein transport"/>
    <property type="evidence" value="ECO:0007669"/>
    <property type="project" value="UniProtKB-KW"/>
</dbReference>
<protein>
    <recommendedName>
        <fullName evidence="3">Conserved oligomeric Golgi complex subunit 2</fullName>
    </recommendedName>
    <alternativeName>
        <fullName evidence="8">Component of oligomeric Golgi complex 2</fullName>
    </alternativeName>
</protein>
<gene>
    <name evidence="11" type="ORF">DHEL01_v205909</name>
</gene>
<dbReference type="InterPro" id="IPR009316">
    <property type="entry name" value="COG2"/>
</dbReference>
<dbReference type="GO" id="GO:0006891">
    <property type="term" value="P:intra-Golgi vesicle-mediated transport"/>
    <property type="evidence" value="ECO:0007669"/>
    <property type="project" value="TreeGrafter"/>
</dbReference>
<dbReference type="InParanoid" id="A0A2P5HZM0"/>
<dbReference type="OrthoDB" id="332281at2759"/>
<proteinExistence type="inferred from homology"/>
<dbReference type="PANTHER" id="PTHR12961:SF0">
    <property type="entry name" value="CONSERVED OLIGOMERIC GOLGI COMPLEX SUBUNIT 2"/>
    <property type="match status" value="1"/>
</dbReference>
<comment type="similarity">
    <text evidence="2">Belongs to the COG2 family.</text>
</comment>
<feature type="compositionally biased region" description="Acidic residues" evidence="9">
    <location>
        <begin position="222"/>
        <end position="235"/>
    </location>
</feature>
<keyword evidence="12" id="KW-1185">Reference proteome</keyword>
<feature type="domain" description="Conserved oligomeric Golgi complex subunit 2 N-terminal" evidence="10">
    <location>
        <begin position="103"/>
        <end position="154"/>
    </location>
</feature>
<dbReference type="STRING" id="158607.A0A2P5HZM0"/>
<reference evidence="11" key="1">
    <citation type="submission" date="2017-09" db="EMBL/GenBank/DDBJ databases">
        <title>Polyketide synthases of a Diaporthe helianthi virulent isolate.</title>
        <authorList>
            <person name="Baroncelli R."/>
        </authorList>
    </citation>
    <scope>NUCLEOTIDE SEQUENCE [LARGE SCALE GENOMIC DNA]</scope>
    <source>
        <strain evidence="11">7/96</strain>
    </source>
</reference>
<evidence type="ECO:0000256" key="5">
    <source>
        <dbReference type="ARBA" id="ARBA00022927"/>
    </source>
</evidence>
<evidence type="ECO:0000256" key="7">
    <source>
        <dbReference type="ARBA" id="ARBA00023136"/>
    </source>
</evidence>
<evidence type="ECO:0000256" key="9">
    <source>
        <dbReference type="SAM" id="MobiDB-lite"/>
    </source>
</evidence>
<dbReference type="AlphaFoldDB" id="A0A2P5HZM0"/>
<sequence length="320" mass="34736">MASGLGITSPTSRPSTSGSRSKFQLPSSSSSSSADHDPARPPNLDGGDDDDDDDFDPDAPLPFPTALSRSDFLAPDFNAATYLSSLFPSGSSSTGGAVGAAHHRHQTLEDLRAELRERSSAISAELLELVNANYAAFLGLGDGLRGGGERAEDVRVALLGFQRQVEDVQARVRGRREDVQRSGVELRAVRGEVEMGRRMLELDERCGVLLGRLEGGGGGTEENGEGDDDESEDDEEERLVEMVREYNAIVRLANSLGRDLPYVRKMEERITRCRNTLLVDLGASLKEARKAGQQERTVRLLGLYRVLGAYSEGVKTLKEK</sequence>
<comment type="caution">
    <text evidence="11">The sequence shown here is derived from an EMBL/GenBank/DDBJ whole genome shotgun (WGS) entry which is preliminary data.</text>
</comment>
<comment type="subcellular location">
    <subcellularLocation>
        <location evidence="1">Golgi apparatus membrane</location>
        <topology evidence="1">Peripheral membrane protein</topology>
    </subcellularLocation>
</comment>
<feature type="compositionally biased region" description="Acidic residues" evidence="9">
    <location>
        <begin position="46"/>
        <end position="57"/>
    </location>
</feature>
<feature type="region of interest" description="Disordered" evidence="9">
    <location>
        <begin position="211"/>
        <end position="235"/>
    </location>
</feature>
<organism evidence="11 12">
    <name type="scientific">Diaporthe helianthi</name>
    <dbReference type="NCBI Taxonomy" id="158607"/>
    <lineage>
        <taxon>Eukaryota</taxon>
        <taxon>Fungi</taxon>
        <taxon>Dikarya</taxon>
        <taxon>Ascomycota</taxon>
        <taxon>Pezizomycotina</taxon>
        <taxon>Sordariomycetes</taxon>
        <taxon>Sordariomycetidae</taxon>
        <taxon>Diaporthales</taxon>
        <taxon>Diaporthaceae</taxon>
        <taxon>Diaporthe</taxon>
    </lineage>
</organism>
<keyword evidence="7" id="KW-0472">Membrane</keyword>
<dbReference type="Proteomes" id="UP000094444">
    <property type="component" value="Unassembled WGS sequence"/>
</dbReference>
<dbReference type="PANTHER" id="PTHR12961">
    <property type="entry name" value="CONSERVED OLIGOMERIC GOLGI COMPLEX COMPONENT 2"/>
    <property type="match status" value="1"/>
</dbReference>
<feature type="compositionally biased region" description="Low complexity" evidence="9">
    <location>
        <begin position="8"/>
        <end position="33"/>
    </location>
</feature>
<dbReference type="GO" id="GO:0017119">
    <property type="term" value="C:Golgi transport complex"/>
    <property type="evidence" value="ECO:0007669"/>
    <property type="project" value="TreeGrafter"/>
</dbReference>
<evidence type="ECO:0000256" key="2">
    <source>
        <dbReference type="ARBA" id="ARBA00007603"/>
    </source>
</evidence>
<evidence type="ECO:0000313" key="12">
    <source>
        <dbReference type="Proteomes" id="UP000094444"/>
    </source>
</evidence>
<accession>A0A2P5HZM0</accession>
<dbReference type="GO" id="GO:0007030">
    <property type="term" value="P:Golgi organization"/>
    <property type="evidence" value="ECO:0007669"/>
    <property type="project" value="InterPro"/>
</dbReference>
<evidence type="ECO:0000256" key="3">
    <source>
        <dbReference type="ARBA" id="ARBA00020977"/>
    </source>
</evidence>
<keyword evidence="6" id="KW-0333">Golgi apparatus</keyword>